<dbReference type="RefSeq" id="XP_002669381.1">
    <property type="nucleotide sequence ID" value="XM_002669335.1"/>
</dbReference>
<name>D2W2L7_NAEGR</name>
<dbReference type="GO" id="GO:0016020">
    <property type="term" value="C:membrane"/>
    <property type="evidence" value="ECO:0007669"/>
    <property type="project" value="TreeGrafter"/>
</dbReference>
<feature type="region of interest" description="Disordered" evidence="2">
    <location>
        <begin position="1"/>
        <end position="23"/>
    </location>
</feature>
<proteinExistence type="predicted"/>
<keyword evidence="5" id="KW-1185">Reference proteome</keyword>
<keyword evidence="1" id="KW-0175">Coiled coil</keyword>
<dbReference type="VEuPathDB" id="AmoebaDB:NAEGRDRAFT_59946"/>
<dbReference type="STRING" id="5762.D2W2L7"/>
<dbReference type="Gene3D" id="1.20.58.670">
    <property type="entry name" value="Dsl1p vesicle tethering complex, Tip20p subunit, domain D"/>
    <property type="match status" value="1"/>
</dbReference>
<evidence type="ECO:0000313" key="4">
    <source>
        <dbReference type="EMBL" id="EFC36637.1"/>
    </source>
</evidence>
<dbReference type="PANTHER" id="PTHR12702">
    <property type="entry name" value="SEC15"/>
    <property type="match status" value="1"/>
</dbReference>
<protein>
    <submittedName>
        <fullName evidence="4">Exocyst complex family protein, subunit Sec15</fullName>
    </submittedName>
</protein>
<evidence type="ECO:0000256" key="1">
    <source>
        <dbReference type="ARBA" id="ARBA00023054"/>
    </source>
</evidence>
<reference evidence="4 5" key="1">
    <citation type="journal article" date="2010" name="Cell">
        <title>The genome of Naegleria gruberi illuminates early eukaryotic versatility.</title>
        <authorList>
            <person name="Fritz-Laylin L.K."/>
            <person name="Prochnik S.E."/>
            <person name="Ginger M.L."/>
            <person name="Dacks J.B."/>
            <person name="Carpenter M.L."/>
            <person name="Field M.C."/>
            <person name="Kuo A."/>
            <person name="Paredez A."/>
            <person name="Chapman J."/>
            <person name="Pham J."/>
            <person name="Shu S."/>
            <person name="Neupane R."/>
            <person name="Cipriano M."/>
            <person name="Mancuso J."/>
            <person name="Tu H."/>
            <person name="Salamov A."/>
            <person name="Lindquist E."/>
            <person name="Shapiro H."/>
            <person name="Lucas S."/>
            <person name="Grigoriev I.V."/>
            <person name="Cande W.Z."/>
            <person name="Fulton C."/>
            <person name="Rokhsar D.S."/>
            <person name="Dawson S.C."/>
        </authorList>
    </citation>
    <scope>NUCLEOTIDE SEQUENCE [LARGE SCALE GENOMIC DNA]</scope>
    <source>
        <strain evidence="4 5">NEG-M</strain>
    </source>
</reference>
<dbReference type="Proteomes" id="UP000006671">
    <property type="component" value="Unassembled WGS sequence"/>
</dbReference>
<evidence type="ECO:0000313" key="5">
    <source>
        <dbReference type="Proteomes" id="UP000006671"/>
    </source>
</evidence>
<dbReference type="Pfam" id="PF20651">
    <property type="entry name" value="EXOC6_Sec15_N"/>
    <property type="match status" value="1"/>
</dbReference>
<dbReference type="InterPro" id="IPR048359">
    <property type="entry name" value="EXOC6_Sec15_N"/>
</dbReference>
<dbReference type="AlphaFoldDB" id="D2W2L7"/>
<dbReference type="EMBL" id="GG738927">
    <property type="protein sequence ID" value="EFC36637.1"/>
    <property type="molecule type" value="Genomic_DNA"/>
</dbReference>
<evidence type="ECO:0000256" key="2">
    <source>
        <dbReference type="SAM" id="MobiDB-lite"/>
    </source>
</evidence>
<dbReference type="InParanoid" id="D2W2L7"/>
<dbReference type="FunCoup" id="D2W2L7">
    <property type="interactions" value="292"/>
</dbReference>
<dbReference type="GO" id="GO:0000145">
    <property type="term" value="C:exocyst"/>
    <property type="evidence" value="ECO:0007669"/>
    <property type="project" value="TreeGrafter"/>
</dbReference>
<dbReference type="GO" id="GO:0090522">
    <property type="term" value="P:vesicle tethering involved in exocytosis"/>
    <property type="evidence" value="ECO:0007669"/>
    <property type="project" value="InterPro"/>
</dbReference>
<dbReference type="OrthoDB" id="10267033at2759"/>
<organism evidence="5">
    <name type="scientific">Naegleria gruberi</name>
    <name type="common">Amoeba</name>
    <dbReference type="NCBI Taxonomy" id="5762"/>
    <lineage>
        <taxon>Eukaryota</taxon>
        <taxon>Discoba</taxon>
        <taxon>Heterolobosea</taxon>
        <taxon>Tetramitia</taxon>
        <taxon>Eutetramitia</taxon>
        <taxon>Vahlkampfiidae</taxon>
        <taxon>Naegleria</taxon>
    </lineage>
</organism>
<dbReference type="eggNOG" id="KOG2176">
    <property type="taxonomic scope" value="Eukaryota"/>
</dbReference>
<evidence type="ECO:0000259" key="3">
    <source>
        <dbReference type="Pfam" id="PF20651"/>
    </source>
</evidence>
<feature type="domain" description="Exocyst complex component EXOC6/Sec15 N-terminal" evidence="3">
    <location>
        <begin position="87"/>
        <end position="253"/>
    </location>
</feature>
<dbReference type="PANTHER" id="PTHR12702:SF0">
    <property type="entry name" value="EXOCYST COMPLEX COMPONENT 6"/>
    <property type="match status" value="1"/>
</dbReference>
<gene>
    <name evidence="4" type="ORF">NAEGRDRAFT_59946</name>
</gene>
<dbReference type="GO" id="GO:0006893">
    <property type="term" value="P:Golgi to plasma membrane transport"/>
    <property type="evidence" value="ECO:0007669"/>
    <property type="project" value="TreeGrafter"/>
</dbReference>
<dbReference type="OMA" id="HIYESMD"/>
<dbReference type="InterPro" id="IPR007225">
    <property type="entry name" value="EXOC6/Sec15"/>
</dbReference>
<sequence length="745" mass="86023">MRKFLNLGKKGTSTKDNDTSSAIPYDEIMDRVKQDQEENQQLQQQQHEPLSTGDDFILASLVESGFITGSIKTVYERGKEDTFYESLDNFLDKQKTEIETICSSNYEEFLKSVSQLKSVRSDGKILKKKIIGLDEEVQKAGKEALECGKQLVLYRNIAENIHSALQVVDLCKHVSTLATKVHQQIQEEKYFSALKTLEHLEKSIRTVHKFNFARFIEKQIPIFKRKIKQNVERDFNQWLVNVRNKSRDIGKSMIEMQFSLMTTNGVKYDDFVKTNNFNFTFPNIDIINDSLTVFDILEKYQVELTPVYTCKHIYESMDSYEQFKGYYKRNRTIQLNHEINHAPLLEQKKSDKDTSIYPATVQEWLERIIGFFTVESVTLRTTSSLLSNIELNSMWEQSLQKILTSIDEHLAIRMNNPKEYLNMKKCVLIFSLTASEQLGLHTSLLIDLLAHYRSAFSNSIEFKSISNIEDSDCKQPFTCPRTDSAEYKDLKKYGLMQNPNNYIAFSEIVLTLATEVESFILDYEVYCDRIVSYTTSIKQLKSGIMKLFEHAVKCLDKELNSSTGTGIARYVQVVINYQAISDYIIPYFEDFYGKRVKQQSTSSTTSSSKNAAVSTSESSTITYFKQVSMQVQQSKERGENSILRELTSKCSKLLSFCQNFSFAPEYQGNGVIGTITDNFKTLGNNLGINQQDPKQQMYNEPHQFVFDMIEYLDNAHRTLQYLKQEKKDQIMFSACDSIARYLQNN</sequence>
<dbReference type="GeneID" id="8860758"/>
<dbReference type="InterPro" id="IPR042044">
    <property type="entry name" value="EXOC6PINT-1/Sec15/Tip20_C_dom2"/>
</dbReference>
<accession>D2W2L7</accession>
<dbReference type="GO" id="GO:0006886">
    <property type="term" value="P:intracellular protein transport"/>
    <property type="evidence" value="ECO:0007669"/>
    <property type="project" value="InterPro"/>
</dbReference>
<dbReference type="KEGG" id="ngr:NAEGRDRAFT_59946"/>